<dbReference type="Proteomes" id="UP000187406">
    <property type="component" value="Unassembled WGS sequence"/>
</dbReference>
<feature type="transmembrane region" description="Helical" evidence="1">
    <location>
        <begin position="60"/>
        <end position="82"/>
    </location>
</feature>
<protein>
    <submittedName>
        <fullName evidence="2">Uncharacterized protein</fullName>
    </submittedName>
</protein>
<dbReference type="AlphaFoldDB" id="A0A1Q3CPS3"/>
<gene>
    <name evidence="2" type="ORF">CFOL_v3_25585</name>
</gene>
<keyword evidence="1" id="KW-0472">Membrane</keyword>
<evidence type="ECO:0000256" key="1">
    <source>
        <dbReference type="SAM" id="Phobius"/>
    </source>
</evidence>
<evidence type="ECO:0000313" key="2">
    <source>
        <dbReference type="EMBL" id="GAV82132.1"/>
    </source>
</evidence>
<sequence length="172" mass="19887">MDKVLVDSSPPQPSFLPDTPFAHSYLHTLLYYSPGTQPPSHHFRRRRDRNPTIYGHNSLALTYAFAQTNLLNFFLVMASYLYQNSYPVMIISAHGFPHRLLQILSNWRPPSLKNMRQMEIPSSDAASFHWLVVLNDLFQASYEGGAQDLLQLYRETPSFVEVRVYERNLKGP</sequence>
<reference evidence="3" key="1">
    <citation type="submission" date="2016-04" db="EMBL/GenBank/DDBJ databases">
        <title>Cephalotus genome sequencing.</title>
        <authorList>
            <person name="Fukushima K."/>
            <person name="Hasebe M."/>
            <person name="Fang X."/>
        </authorList>
    </citation>
    <scope>NUCLEOTIDE SEQUENCE [LARGE SCALE GENOMIC DNA]</scope>
    <source>
        <strain evidence="3">cv. St1</strain>
    </source>
</reference>
<dbReference type="EMBL" id="BDDD01002557">
    <property type="protein sequence ID" value="GAV82132.1"/>
    <property type="molecule type" value="Genomic_DNA"/>
</dbReference>
<keyword evidence="3" id="KW-1185">Reference proteome</keyword>
<name>A0A1Q3CPS3_CEPFO</name>
<keyword evidence="1" id="KW-1133">Transmembrane helix</keyword>
<proteinExistence type="predicted"/>
<keyword evidence="1" id="KW-0812">Transmembrane</keyword>
<accession>A0A1Q3CPS3</accession>
<comment type="caution">
    <text evidence="2">The sequence shown here is derived from an EMBL/GenBank/DDBJ whole genome shotgun (WGS) entry which is preliminary data.</text>
</comment>
<organism evidence="2 3">
    <name type="scientific">Cephalotus follicularis</name>
    <name type="common">Albany pitcher plant</name>
    <dbReference type="NCBI Taxonomy" id="3775"/>
    <lineage>
        <taxon>Eukaryota</taxon>
        <taxon>Viridiplantae</taxon>
        <taxon>Streptophyta</taxon>
        <taxon>Embryophyta</taxon>
        <taxon>Tracheophyta</taxon>
        <taxon>Spermatophyta</taxon>
        <taxon>Magnoliopsida</taxon>
        <taxon>eudicotyledons</taxon>
        <taxon>Gunneridae</taxon>
        <taxon>Pentapetalae</taxon>
        <taxon>rosids</taxon>
        <taxon>fabids</taxon>
        <taxon>Oxalidales</taxon>
        <taxon>Cephalotaceae</taxon>
        <taxon>Cephalotus</taxon>
    </lineage>
</organism>
<evidence type="ECO:0000313" key="3">
    <source>
        <dbReference type="Proteomes" id="UP000187406"/>
    </source>
</evidence>
<dbReference type="InParanoid" id="A0A1Q3CPS3"/>